<dbReference type="InterPro" id="IPR018702">
    <property type="entry name" value="DUF2207"/>
</dbReference>
<keyword evidence="1" id="KW-0812">Transmembrane</keyword>
<dbReference type="Proteomes" id="UP000886833">
    <property type="component" value="Unassembled WGS sequence"/>
</dbReference>
<dbReference type="AlphaFoldDB" id="A0A9D1G9S4"/>
<reference evidence="4" key="1">
    <citation type="submission" date="2020-10" db="EMBL/GenBank/DDBJ databases">
        <authorList>
            <person name="Gilroy R."/>
        </authorList>
    </citation>
    <scope>NUCLEOTIDE SEQUENCE</scope>
    <source>
        <strain evidence="4">CHK195-26880</strain>
    </source>
</reference>
<organism evidence="4 5">
    <name type="scientific">Candidatus Onthousia faecipullorum</name>
    <dbReference type="NCBI Taxonomy" id="2840887"/>
    <lineage>
        <taxon>Bacteria</taxon>
        <taxon>Bacillati</taxon>
        <taxon>Bacillota</taxon>
        <taxon>Bacilli</taxon>
        <taxon>Candidatus Onthousia</taxon>
    </lineage>
</organism>
<protein>
    <submittedName>
        <fullName evidence="4">DUF2207 domain-containing protein</fullName>
    </submittedName>
</protein>
<accession>A0A9D1G9S4</accession>
<keyword evidence="1" id="KW-1133">Transmembrane helix</keyword>
<keyword evidence="1" id="KW-0472">Membrane</keyword>
<feature type="domain" description="DUF2207" evidence="2">
    <location>
        <begin position="36"/>
        <end position="240"/>
    </location>
</feature>
<sequence>MNKNKISIIIVIAVLIIMFLPVSFSLFDGEPTDKFLSEIEILSDGSIKVRELIKMNGEYNGMDRDISYASYTNRAYNGEISAIEGNSTLYDGSSITDVKVGSISDDGDLTFDDFNRSVNYFDEVSYASNGTASKYTYDTFMNEVNLKLFNPSDLNEIFYIEYTVTDVVVVHEDIAELAWNTLGDGYRENIGDYEVKVILPSSDSDYRVWLHGPLNGEIEITNNKEALGTFNFLGAYNPVSVRLIFDKSLVPNATKTSGLIAKDAIIDYQTELSNEANREREKIQRQNMILIISSSIWGVIAIGLAVSVYLREKKMKKTAFNMEYFRDFPGSYGPEVLEYLLDKNVTEKSLSATILNLIHKKVLKVEVIDRKLKDDYKLILQEYDEASLSETEKIALNLIINEIGNSKEVVLSTIRKHCSTLSNANNVMDLYNDFIRKSKSLGKNEKFFAKTPGIVGFSVIFSLLGLILTFISFNLDLSWLGIIIIIIIIALIIFVITRKFYTKKGADHYAKWMAHKRFLEDFSRFNEKELPEVTLWDKYLVYAVVLDCADKLSKEMELKMPNMDTTDTTYVGYNPYMYHYFITSNIYSSINSGIHTAVASSRSSIAASHTSSGGGFGGGSIGGGGSFGGGGGGGRF</sequence>
<feature type="domain" description="Predicted membrane protein YciQ-like C-terminal" evidence="3">
    <location>
        <begin position="323"/>
        <end position="556"/>
    </location>
</feature>
<proteinExistence type="predicted"/>
<evidence type="ECO:0000256" key="1">
    <source>
        <dbReference type="SAM" id="Phobius"/>
    </source>
</evidence>
<feature type="transmembrane region" description="Helical" evidence="1">
    <location>
        <begin position="447"/>
        <end position="471"/>
    </location>
</feature>
<dbReference type="InterPro" id="IPR048389">
    <property type="entry name" value="YciQ-like_C"/>
</dbReference>
<name>A0A9D1G9S4_9FIRM</name>
<comment type="caution">
    <text evidence="4">The sequence shown here is derived from an EMBL/GenBank/DDBJ whole genome shotgun (WGS) entry which is preliminary data.</text>
</comment>
<reference evidence="4" key="2">
    <citation type="journal article" date="2021" name="PeerJ">
        <title>Extensive microbial diversity within the chicken gut microbiome revealed by metagenomics and culture.</title>
        <authorList>
            <person name="Gilroy R."/>
            <person name="Ravi A."/>
            <person name="Getino M."/>
            <person name="Pursley I."/>
            <person name="Horton D.L."/>
            <person name="Alikhan N.F."/>
            <person name="Baker D."/>
            <person name="Gharbi K."/>
            <person name="Hall N."/>
            <person name="Watson M."/>
            <person name="Adriaenssens E.M."/>
            <person name="Foster-Nyarko E."/>
            <person name="Jarju S."/>
            <person name="Secka A."/>
            <person name="Antonio M."/>
            <person name="Oren A."/>
            <person name="Chaudhuri R.R."/>
            <person name="La Ragione R."/>
            <person name="Hildebrand F."/>
            <person name="Pallen M.J."/>
        </authorList>
    </citation>
    <scope>NUCLEOTIDE SEQUENCE</scope>
    <source>
        <strain evidence="4">CHK195-26880</strain>
    </source>
</reference>
<gene>
    <name evidence="4" type="ORF">IAB59_01740</name>
</gene>
<feature type="transmembrane region" description="Helical" evidence="1">
    <location>
        <begin position="288"/>
        <end position="310"/>
    </location>
</feature>
<evidence type="ECO:0000313" key="4">
    <source>
        <dbReference type="EMBL" id="HIT37187.1"/>
    </source>
</evidence>
<feature type="transmembrane region" description="Helical" evidence="1">
    <location>
        <begin position="477"/>
        <end position="496"/>
    </location>
</feature>
<evidence type="ECO:0000313" key="5">
    <source>
        <dbReference type="Proteomes" id="UP000886833"/>
    </source>
</evidence>
<evidence type="ECO:0000259" key="2">
    <source>
        <dbReference type="Pfam" id="PF09972"/>
    </source>
</evidence>
<feature type="transmembrane region" description="Helical" evidence="1">
    <location>
        <begin position="7"/>
        <end position="27"/>
    </location>
</feature>
<evidence type="ECO:0000259" key="3">
    <source>
        <dbReference type="Pfam" id="PF20990"/>
    </source>
</evidence>
<dbReference type="Pfam" id="PF20990">
    <property type="entry name" value="DUF2207_C"/>
    <property type="match status" value="1"/>
</dbReference>
<dbReference type="Pfam" id="PF09972">
    <property type="entry name" value="DUF2207"/>
    <property type="match status" value="1"/>
</dbReference>
<dbReference type="EMBL" id="DVKQ01000018">
    <property type="protein sequence ID" value="HIT37187.1"/>
    <property type="molecule type" value="Genomic_DNA"/>
</dbReference>